<dbReference type="EMBL" id="PYSW02000001">
    <property type="protein sequence ID" value="KAG2393851.1"/>
    <property type="molecule type" value="Genomic_DNA"/>
</dbReference>
<protein>
    <submittedName>
        <fullName evidence="2">Uncharacterized protein</fullName>
    </submittedName>
</protein>
<sequence length="350" mass="40265">MHAPTATCMIQQVHHQLVFPAACMVGQLENYESINRTYQENDMSVVIPSSNESMRVSPNLKPKKENIKIMHVEEENTHQERSTQTMTNTSNVISIIDETNQTKQEYTKKRKLQYETLPQKHVSNGVFPSNNSCDVKIYAFERPMLRQHKEFAENYFVLTPTNNDTASFQEETMKIKENQQPPQRRKRRHLKRAGVGQQMEQYSTIHTPGNISFLISSSGGNDLQQDTTSNCNKFTRSPTTAYIHDYNTSSQIQSRPIITGCNHYSSIYIHEQHDYHDRFAANKQGPLVPNSSFQPNNYIQPSSSGPQADAMHHHLENKQVPCSLQQRDGSERIQALLQLYLQLSTKQVFY</sequence>
<name>A0AA88H7K3_NAELO</name>
<reference evidence="2 3" key="1">
    <citation type="journal article" date="2018" name="BMC Genomics">
        <title>The genome of Naegleria lovaniensis, the basis for a comparative approach to unravel pathogenicity factors of the human pathogenic amoeba N. fowleri.</title>
        <authorList>
            <person name="Liechti N."/>
            <person name="Schurch N."/>
            <person name="Bruggmann R."/>
            <person name="Wittwer M."/>
        </authorList>
    </citation>
    <scope>NUCLEOTIDE SEQUENCE [LARGE SCALE GENOMIC DNA]</scope>
    <source>
        <strain evidence="2 3">ATCC 30569</strain>
    </source>
</reference>
<evidence type="ECO:0000313" key="3">
    <source>
        <dbReference type="Proteomes" id="UP000816034"/>
    </source>
</evidence>
<dbReference type="GeneID" id="68096070"/>
<proteinExistence type="predicted"/>
<dbReference type="Proteomes" id="UP000816034">
    <property type="component" value="Unassembled WGS sequence"/>
</dbReference>
<organism evidence="2 3">
    <name type="scientific">Naegleria lovaniensis</name>
    <name type="common">Amoeba</name>
    <dbReference type="NCBI Taxonomy" id="51637"/>
    <lineage>
        <taxon>Eukaryota</taxon>
        <taxon>Discoba</taxon>
        <taxon>Heterolobosea</taxon>
        <taxon>Tetramitia</taxon>
        <taxon>Eutetramitia</taxon>
        <taxon>Vahlkampfiidae</taxon>
        <taxon>Naegleria</taxon>
    </lineage>
</organism>
<feature type="region of interest" description="Disordered" evidence="1">
    <location>
        <begin position="175"/>
        <end position="197"/>
    </location>
</feature>
<feature type="compositionally biased region" description="Basic residues" evidence="1">
    <location>
        <begin position="183"/>
        <end position="192"/>
    </location>
</feature>
<dbReference type="AlphaFoldDB" id="A0AA88H7K3"/>
<comment type="caution">
    <text evidence="2">The sequence shown here is derived from an EMBL/GenBank/DDBJ whole genome shotgun (WGS) entry which is preliminary data.</text>
</comment>
<dbReference type="RefSeq" id="XP_044555745.1">
    <property type="nucleotide sequence ID" value="XM_044693163.1"/>
</dbReference>
<keyword evidence="3" id="KW-1185">Reference proteome</keyword>
<evidence type="ECO:0000256" key="1">
    <source>
        <dbReference type="SAM" id="MobiDB-lite"/>
    </source>
</evidence>
<evidence type="ECO:0000313" key="2">
    <source>
        <dbReference type="EMBL" id="KAG2393851.1"/>
    </source>
</evidence>
<gene>
    <name evidence="2" type="ORF">C9374_003615</name>
</gene>
<accession>A0AA88H7K3</accession>